<dbReference type="InterPro" id="IPR010982">
    <property type="entry name" value="Lambda_DNA-bd_dom_sf"/>
</dbReference>
<reference evidence="2 3" key="1">
    <citation type="submission" date="2017-05" db="EMBL/GenBank/DDBJ databases">
        <title>Genome sequence of Candidatus Fukatsuia symbiotica and Candidatus Hamiltonella defensa from Acyrthosiphon pisum strain 5D.</title>
        <authorList>
            <person name="Patel V.A."/>
            <person name="Chevignon G."/>
            <person name="Russell J.A."/>
            <person name="Oliver K.M."/>
        </authorList>
    </citation>
    <scope>NUCLEOTIDE SEQUENCE [LARGE SCALE GENOMIC DNA]</scope>
    <source>
        <strain evidence="2 3">5D</strain>
    </source>
</reference>
<dbReference type="GO" id="GO:0003677">
    <property type="term" value="F:DNA binding"/>
    <property type="evidence" value="ECO:0007669"/>
    <property type="project" value="InterPro"/>
</dbReference>
<evidence type="ECO:0000259" key="1">
    <source>
        <dbReference type="PROSITE" id="PS50943"/>
    </source>
</evidence>
<dbReference type="PROSITE" id="PS50943">
    <property type="entry name" value="HTH_CROC1"/>
    <property type="match status" value="1"/>
</dbReference>
<dbReference type="SMART" id="SM00530">
    <property type="entry name" value="HTH_XRE"/>
    <property type="match status" value="1"/>
</dbReference>
<evidence type="ECO:0000313" key="2">
    <source>
        <dbReference type="EMBL" id="AWK14166.1"/>
    </source>
</evidence>
<gene>
    <name evidence="2" type="ORF">CCS41_06205</name>
</gene>
<dbReference type="AlphaFoldDB" id="A0A2U8I4S9"/>
<dbReference type="Proteomes" id="UP000261875">
    <property type="component" value="Chromosome"/>
</dbReference>
<feature type="domain" description="HTH cro/C1-type" evidence="1">
    <location>
        <begin position="31"/>
        <end position="85"/>
    </location>
</feature>
<dbReference type="OrthoDB" id="9791537at2"/>
<dbReference type="InterPro" id="IPR001387">
    <property type="entry name" value="Cro/C1-type_HTH"/>
</dbReference>
<dbReference type="EMBL" id="CP021659">
    <property type="protein sequence ID" value="AWK14166.1"/>
    <property type="molecule type" value="Genomic_DNA"/>
</dbReference>
<dbReference type="Pfam" id="PF01381">
    <property type="entry name" value="HTH_3"/>
    <property type="match status" value="1"/>
</dbReference>
<dbReference type="Gene3D" id="1.10.260.40">
    <property type="entry name" value="lambda repressor-like DNA-binding domains"/>
    <property type="match status" value="1"/>
</dbReference>
<sequence length="155" mass="17883">MQDTIKMIKTRKPCRMFIMKNETVINSACRITQLLKKRDWSQSDLARLLGVTPQAVQQWVKGISSPRGGNLAKLSEVSGLPKYWFFMDSQGGVSTSYEQIDQLEGTNEQHKILIRLFDSLPEIEKKQLIKSLYEKQQYYDQLLEELATARGKNII</sequence>
<name>A0A2U8I4S9_9GAMM</name>
<dbReference type="KEGG" id="fsm:CCS41_06205"/>
<proteinExistence type="predicted"/>
<keyword evidence="3" id="KW-1185">Reference proteome</keyword>
<organism evidence="2 3">
    <name type="scientific">Candidatus Fukatsuia symbiotica</name>
    <dbReference type="NCBI Taxonomy" id="1878942"/>
    <lineage>
        <taxon>Bacteria</taxon>
        <taxon>Pseudomonadati</taxon>
        <taxon>Pseudomonadota</taxon>
        <taxon>Gammaproteobacteria</taxon>
        <taxon>Enterobacterales</taxon>
        <taxon>Yersiniaceae</taxon>
        <taxon>Candidatus Fukatsuia</taxon>
    </lineage>
</organism>
<evidence type="ECO:0000313" key="3">
    <source>
        <dbReference type="Proteomes" id="UP000261875"/>
    </source>
</evidence>
<dbReference type="SUPFAM" id="SSF47413">
    <property type="entry name" value="lambda repressor-like DNA-binding domains"/>
    <property type="match status" value="1"/>
</dbReference>
<protein>
    <recommendedName>
        <fullName evidence="1">HTH cro/C1-type domain-containing protein</fullName>
    </recommendedName>
</protein>
<dbReference type="CDD" id="cd00093">
    <property type="entry name" value="HTH_XRE"/>
    <property type="match status" value="1"/>
</dbReference>
<accession>A0A2U8I4S9</accession>